<evidence type="ECO:0000259" key="10">
    <source>
        <dbReference type="PROSITE" id="PS51643"/>
    </source>
</evidence>
<dbReference type="Pfam" id="PF00270">
    <property type="entry name" value="DEAD"/>
    <property type="match status" value="1"/>
</dbReference>
<name>A0A096DKB5_9FIRM</name>
<dbReference type="InterPro" id="IPR006474">
    <property type="entry name" value="Helicase_Cas3_CRISPR-ass_core"/>
</dbReference>
<evidence type="ECO:0000256" key="3">
    <source>
        <dbReference type="ARBA" id="ARBA00022722"/>
    </source>
</evidence>
<organism evidence="11 12">
    <name type="scientific">Caloranaerobacter azorensis H53214</name>
    <dbReference type="NCBI Taxonomy" id="1156417"/>
    <lineage>
        <taxon>Bacteria</taxon>
        <taxon>Bacillati</taxon>
        <taxon>Bacillota</taxon>
        <taxon>Tissierellia</taxon>
        <taxon>Tissierellales</taxon>
        <taxon>Thermohalobacteraceae</taxon>
        <taxon>Caloranaerobacter</taxon>
    </lineage>
</organism>
<dbReference type="InterPro" id="IPR027417">
    <property type="entry name" value="P-loop_NTPase"/>
</dbReference>
<dbReference type="InterPro" id="IPR014001">
    <property type="entry name" value="Helicase_ATP-bd"/>
</dbReference>
<evidence type="ECO:0000256" key="1">
    <source>
        <dbReference type="ARBA" id="ARBA00006847"/>
    </source>
</evidence>
<keyword evidence="6" id="KW-0378">Hydrolase</keyword>
<dbReference type="Pfam" id="PF18019">
    <property type="entry name" value="Cas3_HD"/>
    <property type="match status" value="1"/>
</dbReference>
<proteinExistence type="inferred from homology"/>
<feature type="domain" description="HD Cas3-type" evidence="10">
    <location>
        <begin position="8"/>
        <end position="195"/>
    </location>
</feature>
<dbReference type="GO" id="GO:0003724">
    <property type="term" value="F:RNA helicase activity"/>
    <property type="evidence" value="ECO:0007669"/>
    <property type="project" value="TreeGrafter"/>
</dbReference>
<evidence type="ECO:0000256" key="2">
    <source>
        <dbReference type="ARBA" id="ARBA00009046"/>
    </source>
</evidence>
<dbReference type="GO" id="GO:0016787">
    <property type="term" value="F:hydrolase activity"/>
    <property type="evidence" value="ECO:0007669"/>
    <property type="project" value="UniProtKB-KW"/>
</dbReference>
<dbReference type="InterPro" id="IPR006483">
    <property type="entry name" value="CRISPR-assoc_Cas3_HD"/>
</dbReference>
<dbReference type="Gene3D" id="3.40.50.300">
    <property type="entry name" value="P-loop containing nucleotide triphosphate hydrolases"/>
    <property type="match status" value="2"/>
</dbReference>
<comment type="similarity">
    <text evidence="1">In the N-terminal section; belongs to the CRISPR-associated nuclease Cas3-HD family.</text>
</comment>
<dbReference type="CDD" id="cd09641">
    <property type="entry name" value="Cas3''_I"/>
    <property type="match status" value="1"/>
</dbReference>
<evidence type="ECO:0000256" key="4">
    <source>
        <dbReference type="ARBA" id="ARBA00022723"/>
    </source>
</evidence>
<dbReference type="NCBIfam" id="TIGR01596">
    <property type="entry name" value="cas3_HD"/>
    <property type="match status" value="1"/>
</dbReference>
<dbReference type="Gene3D" id="1.10.3210.30">
    <property type="match status" value="1"/>
</dbReference>
<dbReference type="SMART" id="SM00487">
    <property type="entry name" value="DEXDc"/>
    <property type="match status" value="1"/>
</dbReference>
<dbReference type="InterPro" id="IPR038257">
    <property type="entry name" value="CRISPR-assoc_Cas3_HD_sf"/>
</dbReference>
<dbReference type="SUPFAM" id="SSF52540">
    <property type="entry name" value="P-loop containing nucleoside triphosphate hydrolases"/>
    <property type="match status" value="1"/>
</dbReference>
<comment type="caution">
    <text evidence="11">The sequence shown here is derived from an EMBL/GenBank/DDBJ whole genome shotgun (WGS) entry which is preliminary data.</text>
</comment>
<dbReference type="Proteomes" id="UP000029622">
    <property type="component" value="Unassembled WGS sequence"/>
</dbReference>
<dbReference type="PANTHER" id="PTHR47959">
    <property type="entry name" value="ATP-DEPENDENT RNA HELICASE RHLE-RELATED"/>
    <property type="match status" value="1"/>
</dbReference>
<dbReference type="GO" id="GO:0051607">
    <property type="term" value="P:defense response to virus"/>
    <property type="evidence" value="ECO:0007669"/>
    <property type="project" value="UniProtKB-KW"/>
</dbReference>
<dbReference type="RefSeq" id="WP_035164507.1">
    <property type="nucleotide sequence ID" value="NZ_AZTB01000064.1"/>
</dbReference>
<gene>
    <name evidence="11" type="ORF">Y919_10360</name>
</gene>
<evidence type="ECO:0000256" key="9">
    <source>
        <dbReference type="ARBA" id="ARBA00023118"/>
    </source>
</evidence>
<dbReference type="PANTHER" id="PTHR47959:SF16">
    <property type="entry name" value="CRISPR-ASSOCIATED NUCLEASE_HELICASE CAS3-RELATED"/>
    <property type="match status" value="1"/>
</dbReference>
<dbReference type="STRING" id="1156417.Y919_10360"/>
<reference evidence="11 12" key="1">
    <citation type="submission" date="2013-12" db="EMBL/GenBank/DDBJ databases">
        <title>Draft genome sequence of Caloranaerobacter sp. H53214.</title>
        <authorList>
            <person name="Jiang L.J."/>
            <person name="Shao Z.Z."/>
            <person name="Long M.N."/>
        </authorList>
    </citation>
    <scope>NUCLEOTIDE SEQUENCE [LARGE SCALE GENOMIC DNA]</scope>
    <source>
        <strain evidence="11 12">H53214</strain>
    </source>
</reference>
<dbReference type="InterPro" id="IPR011545">
    <property type="entry name" value="DEAD/DEAH_box_helicase_dom"/>
</dbReference>
<evidence type="ECO:0000313" key="11">
    <source>
        <dbReference type="EMBL" id="KGG79721.1"/>
    </source>
</evidence>
<keyword evidence="7" id="KW-0347">Helicase</keyword>
<dbReference type="GO" id="GO:0005829">
    <property type="term" value="C:cytosol"/>
    <property type="evidence" value="ECO:0007669"/>
    <property type="project" value="TreeGrafter"/>
</dbReference>
<evidence type="ECO:0000256" key="7">
    <source>
        <dbReference type="ARBA" id="ARBA00022806"/>
    </source>
</evidence>
<keyword evidence="4" id="KW-0479">Metal-binding</keyword>
<dbReference type="GO" id="GO:0046872">
    <property type="term" value="F:metal ion binding"/>
    <property type="evidence" value="ECO:0007669"/>
    <property type="project" value="UniProtKB-KW"/>
</dbReference>
<dbReference type="InterPro" id="IPR050079">
    <property type="entry name" value="DEAD_box_RNA_helicase"/>
</dbReference>
<keyword evidence="5" id="KW-0547">Nucleotide-binding</keyword>
<keyword evidence="8" id="KW-0067">ATP-binding</keyword>
<protein>
    <submittedName>
        <fullName evidence="11">CRISPR-associated protein Cas3</fullName>
    </submittedName>
</protein>
<sequence length="746" mass="88193">MNNLFLAKTKDRESIVEHTRELLFQFDRLKSIYPNIKYLDWEILRLACIYHDLGKMNTKFQNKLYKKMGLDELKDDLPEIEEIPHGYLSPAFLPKKKLQKKYSEDELRVLYQSIYYHHNRPKLENSDVIKRIVKEDLEKWRDLFEFDEVDKTEKLYQSYSRYVNKYRRIIYGEDENEIYYKYILTKGLLNKLDYSASAHIPVEEPNRDLFQKTLKSIEDSGYKPNELQQYMIKNQDKNNVIIASTGIGKTEAALFWIGNNKGFFTLPLRVSINAIYDRVKDKIGFEHVALLHSDTYSEYLKRNDDLDIDYYEKTKQFSMPLTICTLDQLIDFIFKYEGFELKLATLAYSKLVIDEIQMYSPDMIGYLIVALKYITEAGGRFSIVTATLPQIILDFMKEEEIEFNGPVTYCKKEKGKVQIRHKIEVIEEDININHVVENWKDKKVLIIVNTVKKAQEIYDELIKNDRLSGANINLLHSRFIKKHRALKEREILKIGDKDNKESGIWVTTQVVEASLDIDFDVLYTELSDISGLFQRMGRVYRSRTLKDDVTNVYVYTGKDKYTSGVGNSDKSIIAPKIFQLSKEAIKELSGQKLDEELKMKIVQRVYSREKLEEAEYYKKIRDTINKIKNIREFEIEKADVKLRNILNVSVVPMCVYYKDIDFIKECENIIKTSKDKKERELAKNDIKDFIVDIPLYMFEEARRNGRIVDYIELGKFNRIPVIDYNYSFEIGLKKDLNEFDIERQFL</sequence>
<evidence type="ECO:0000256" key="8">
    <source>
        <dbReference type="ARBA" id="ARBA00022840"/>
    </source>
</evidence>
<dbReference type="Pfam" id="PF22590">
    <property type="entry name" value="Cas3-like_C_2"/>
    <property type="match status" value="1"/>
</dbReference>
<dbReference type="GO" id="GO:0005524">
    <property type="term" value="F:ATP binding"/>
    <property type="evidence" value="ECO:0007669"/>
    <property type="project" value="UniProtKB-KW"/>
</dbReference>
<comment type="similarity">
    <text evidence="2">In the central section; belongs to the CRISPR-associated helicase Cas3 family.</text>
</comment>
<dbReference type="GO" id="GO:0004518">
    <property type="term" value="F:nuclease activity"/>
    <property type="evidence" value="ECO:0007669"/>
    <property type="project" value="UniProtKB-KW"/>
</dbReference>
<keyword evidence="9" id="KW-0051">Antiviral defense</keyword>
<dbReference type="AlphaFoldDB" id="A0A096DKB5"/>
<dbReference type="GO" id="GO:0003676">
    <property type="term" value="F:nucleic acid binding"/>
    <property type="evidence" value="ECO:0007669"/>
    <property type="project" value="InterPro"/>
</dbReference>
<dbReference type="NCBIfam" id="TIGR01587">
    <property type="entry name" value="cas3_core"/>
    <property type="match status" value="1"/>
</dbReference>
<keyword evidence="3" id="KW-0540">Nuclease</keyword>
<dbReference type="InterPro" id="IPR054712">
    <property type="entry name" value="Cas3-like_dom"/>
</dbReference>
<dbReference type="SUPFAM" id="SSF109604">
    <property type="entry name" value="HD-domain/PDEase-like"/>
    <property type="match status" value="1"/>
</dbReference>
<evidence type="ECO:0000256" key="6">
    <source>
        <dbReference type="ARBA" id="ARBA00022801"/>
    </source>
</evidence>
<dbReference type="EMBL" id="AZTB01000064">
    <property type="protein sequence ID" value="KGG79721.1"/>
    <property type="molecule type" value="Genomic_DNA"/>
</dbReference>
<evidence type="ECO:0000313" key="12">
    <source>
        <dbReference type="Proteomes" id="UP000029622"/>
    </source>
</evidence>
<dbReference type="PROSITE" id="PS51643">
    <property type="entry name" value="HD_CAS3"/>
    <property type="match status" value="1"/>
</dbReference>
<evidence type="ECO:0000256" key="5">
    <source>
        <dbReference type="ARBA" id="ARBA00022741"/>
    </source>
</evidence>
<accession>A0A096DKB5</accession>